<dbReference type="AlphaFoldDB" id="A0A1D2QMR9"/>
<dbReference type="EMBL" id="MDLC01000049">
    <property type="protein sequence ID" value="ODS22855.1"/>
    <property type="molecule type" value="Genomic_DNA"/>
</dbReference>
<evidence type="ECO:0008006" key="3">
    <source>
        <dbReference type="Google" id="ProtNLM"/>
    </source>
</evidence>
<dbReference type="Proteomes" id="UP000242502">
    <property type="component" value="Unassembled WGS sequence"/>
</dbReference>
<reference evidence="1 2" key="1">
    <citation type="journal article" date="2016" name="Appl. Environ. Microbiol.">
        <title>Lack of Overt Genome Reduction in the Bryostatin-Producing Bryozoan Symbiont "Candidatus Endobugula sertula".</title>
        <authorList>
            <person name="Miller I.J."/>
            <person name="Vanee N."/>
            <person name="Fong S.S."/>
            <person name="Lim-Fong G.E."/>
            <person name="Kwan J.C."/>
        </authorList>
    </citation>
    <scope>NUCLEOTIDE SEQUENCE [LARGE SCALE GENOMIC DNA]</scope>
    <source>
        <strain evidence="1">AB1-4</strain>
    </source>
</reference>
<dbReference type="SUPFAM" id="SSF51197">
    <property type="entry name" value="Clavaminate synthase-like"/>
    <property type="match status" value="1"/>
</dbReference>
<dbReference type="GO" id="GO:0016706">
    <property type="term" value="F:2-oxoglutarate-dependent dioxygenase activity"/>
    <property type="evidence" value="ECO:0007669"/>
    <property type="project" value="UniProtKB-ARBA"/>
</dbReference>
<dbReference type="InterPro" id="IPR008775">
    <property type="entry name" value="Phytyl_CoA_dOase-like"/>
</dbReference>
<organism evidence="1 2">
    <name type="scientific">Candidatus Endobugula sertula</name>
    <name type="common">Bugula neritina bacterial symbiont</name>
    <dbReference type="NCBI Taxonomy" id="62101"/>
    <lineage>
        <taxon>Bacteria</taxon>
        <taxon>Pseudomonadati</taxon>
        <taxon>Pseudomonadota</taxon>
        <taxon>Gammaproteobacteria</taxon>
        <taxon>Cellvibrionales</taxon>
        <taxon>Cellvibrionaceae</taxon>
        <taxon>Candidatus Endobugula</taxon>
    </lineage>
</organism>
<gene>
    <name evidence="1" type="ORF">AB835_11905</name>
</gene>
<proteinExistence type="predicted"/>
<protein>
    <recommendedName>
        <fullName evidence="3">Phytanoyl-CoA dioxygenase</fullName>
    </recommendedName>
</protein>
<dbReference type="Pfam" id="PF05721">
    <property type="entry name" value="PhyH"/>
    <property type="match status" value="1"/>
</dbReference>
<accession>A0A1D2QMR9</accession>
<dbReference type="Gene3D" id="2.60.120.620">
    <property type="entry name" value="q2cbj1_9rhob like domain"/>
    <property type="match status" value="1"/>
</dbReference>
<evidence type="ECO:0000313" key="2">
    <source>
        <dbReference type="Proteomes" id="UP000242502"/>
    </source>
</evidence>
<name>A0A1D2QMR9_9GAMM</name>
<sequence length="204" mass="23623">MSLAQSSSFWPLVSNKSLMSLINAYYQQYSWLMDFNIWLNLPSEKIKSSQMWHRDHVQDWNMNYTPDLMPLLKVFFFIEDVNSCNGEFWFLQGSHCGGEYEELDPAKVVVEENLASRVADSVMLNHVPAEKWFRFAGKSGTVVIFDASGFHKGGYVEEGRRLIFKSEYGARSWIGPSYLKVKTSSKLLKGIKDPHLLWSFRYPV</sequence>
<comment type="caution">
    <text evidence="1">The sequence shown here is derived from an EMBL/GenBank/DDBJ whole genome shotgun (WGS) entry which is preliminary data.</text>
</comment>
<evidence type="ECO:0000313" key="1">
    <source>
        <dbReference type="EMBL" id="ODS22855.1"/>
    </source>
</evidence>
<dbReference type="STRING" id="62101.AB835_11905"/>